<proteinExistence type="predicted"/>
<evidence type="ECO:0000313" key="2">
    <source>
        <dbReference type="Proteomes" id="UP000054562"/>
    </source>
</evidence>
<organism evidence="1 2">
    <name type="scientific">Plasmodium falciparum IGH-CR14</name>
    <dbReference type="NCBI Taxonomy" id="580059"/>
    <lineage>
        <taxon>Eukaryota</taxon>
        <taxon>Sar</taxon>
        <taxon>Alveolata</taxon>
        <taxon>Apicomplexa</taxon>
        <taxon>Aconoidasida</taxon>
        <taxon>Haemosporida</taxon>
        <taxon>Plasmodiidae</taxon>
        <taxon>Plasmodium</taxon>
        <taxon>Plasmodium (Laverania)</taxon>
    </lineage>
</organism>
<protein>
    <submittedName>
        <fullName evidence="1">Uncharacterized protein</fullName>
    </submittedName>
</protein>
<accession>A0A0L1IE93</accession>
<gene>
    <name evidence="1" type="ORF">PFMG_04115</name>
</gene>
<dbReference type="EMBL" id="GG665413">
    <property type="protein sequence ID" value="KNG77931.1"/>
    <property type="molecule type" value="Genomic_DNA"/>
</dbReference>
<dbReference type="AlphaFoldDB" id="A0A0L1IE93"/>
<dbReference type="OrthoDB" id="10251727at2759"/>
<reference evidence="2" key="2">
    <citation type="submission" date="2015-07" db="EMBL/GenBank/DDBJ databases">
        <title>The genome sequence of Plasmodium falciparum IGH-CR14.</title>
        <authorList>
            <consortium name="The Broad Institute Genome Sequencing Platform"/>
            <person name="Volkman S.K."/>
            <person name="Neafsey D.E."/>
            <person name="Dash A.P."/>
            <person name="Chitnis C.E."/>
            <person name="Hartl D.L."/>
            <person name="Young S.K."/>
            <person name="Kodira C.D."/>
            <person name="Zeng Q."/>
            <person name="Koehrsen M."/>
            <person name="Godfrey P."/>
            <person name="Alvarado L."/>
            <person name="Berlin A."/>
            <person name="Borenstein D."/>
            <person name="Chen Z."/>
            <person name="Engels R."/>
            <person name="Freedman E."/>
            <person name="Gellesch M."/>
            <person name="Goldberg J."/>
            <person name="Griggs A."/>
            <person name="Gujja S."/>
            <person name="Heiman D."/>
            <person name="Hepburn T."/>
            <person name="Howarth C."/>
            <person name="Jen D."/>
            <person name="Larson L."/>
            <person name="Lewis B."/>
            <person name="Mehta T."/>
            <person name="Park D."/>
            <person name="Pearson M."/>
            <person name="Roberts A."/>
            <person name="Saif S."/>
            <person name="Shea T."/>
            <person name="Shenoy N."/>
            <person name="Sisk P."/>
            <person name="Stolte C."/>
            <person name="Sykes S."/>
            <person name="Walk T."/>
            <person name="White J."/>
            <person name="Yandava C."/>
            <person name="Wirth D.F."/>
            <person name="Nusbaum C."/>
            <person name="Birren B."/>
        </authorList>
    </citation>
    <scope>NUCLEOTIDE SEQUENCE [LARGE SCALE GENOMIC DNA]</scope>
    <source>
        <strain evidence="2">IGH-CR14</strain>
    </source>
</reference>
<evidence type="ECO:0000313" key="1">
    <source>
        <dbReference type="EMBL" id="KNG77931.1"/>
    </source>
</evidence>
<reference evidence="2" key="1">
    <citation type="submission" date="2015-07" db="EMBL/GenBank/DDBJ databases">
        <title>Annotation of Plasmodium falciparum IGH-CR14.</title>
        <authorList>
            <consortium name="The Broad Institute Genome Sequencing Platform"/>
            <person name="Volkman S.K."/>
            <person name="Neafsey D.E."/>
            <person name="Dash A.P."/>
            <person name="Chitnis C.E."/>
            <person name="Hartl D.L."/>
            <person name="Young S.K."/>
            <person name="Zeng Q."/>
            <person name="Koehrsen M."/>
            <person name="Alvarado L."/>
            <person name="Berlin A."/>
            <person name="Borenstein D."/>
            <person name="Chapman S.B."/>
            <person name="Chen Z."/>
            <person name="Engels R."/>
            <person name="Freedman E."/>
            <person name="Gellesch M."/>
            <person name="Goldberg J."/>
            <person name="Griggs A."/>
            <person name="Gujja S."/>
            <person name="Heilman E.R."/>
            <person name="Heiman D.I."/>
            <person name="Howarth C."/>
            <person name="Jen D."/>
            <person name="Larson L."/>
            <person name="Mehta T."/>
            <person name="Neiman D."/>
            <person name="Park D."/>
            <person name="Pearson M."/>
            <person name="Roberts A."/>
            <person name="Saif S."/>
            <person name="Shea T."/>
            <person name="Shenoy N."/>
            <person name="Sisk P."/>
            <person name="Stolte C."/>
            <person name="Sykes S."/>
            <person name="Walk T."/>
            <person name="White J."/>
            <person name="Yandava C."/>
            <person name="Haas B."/>
            <person name="Henn M.R."/>
            <person name="Nusbaum C."/>
            <person name="Birren B."/>
        </authorList>
    </citation>
    <scope>NUCLEOTIDE SEQUENCE [LARGE SCALE GENOMIC DNA]</scope>
    <source>
        <strain evidence="2">IGH-CR14</strain>
    </source>
</reference>
<dbReference type="Proteomes" id="UP000054562">
    <property type="component" value="Unassembled WGS sequence"/>
</dbReference>
<sequence>MKIKNKKKEILEKKKKENSKFLRYVKNNQKYEKFQKAILLNNKNQRLNKKIHPNIKIRNNNNNNNNINENSINLKKSDEYVIEQSTFYKAYNYIFDRGEKEEPLNEQQENLFYDLLFNLL</sequence>
<name>A0A0L1IE93_PLAFA</name>